<evidence type="ECO:0000313" key="19">
    <source>
        <dbReference type="Proteomes" id="UP000269221"/>
    </source>
</evidence>
<keyword evidence="8" id="KW-0479">Metal-binding</keyword>
<dbReference type="FunFam" id="3.30.499.10:FF:000005">
    <property type="entry name" value="cytoplasmic aconitate hydratase"/>
    <property type="match status" value="1"/>
</dbReference>
<dbReference type="FunFam" id="3.30.200.20:FF:000549">
    <property type="entry name" value="hydroxylysine kinase"/>
    <property type="match status" value="1"/>
</dbReference>
<evidence type="ECO:0000259" key="17">
    <source>
        <dbReference type="Pfam" id="PF01636"/>
    </source>
</evidence>
<dbReference type="CDD" id="cd01586">
    <property type="entry name" value="AcnA_IRP"/>
    <property type="match status" value="1"/>
</dbReference>
<evidence type="ECO:0000256" key="15">
    <source>
        <dbReference type="ARBA" id="ARBA00040505"/>
    </source>
</evidence>
<dbReference type="Pfam" id="PF01636">
    <property type="entry name" value="APH"/>
    <property type="match status" value="1"/>
</dbReference>
<sequence length="1084" mass="119565">MDPLRTGSPYQPAIEALESHPEKKFYNVSRLGGAKYDTLPYSIRVLFESSVRNCDGFLVKETDAMNILDWKTKQNRVEVPFCPARVVLQDFTGIPAMVDFAAMREAVRNAGGDPVKVNPACPTDLTVDHSLQIDFSKWPETVLKNQEMEFGRNRERLQFFKWSSKVFENISIIPPETGTAHQVNLEYLSRVVFDVKNFLHPDSVVGTDSHTTMVNGLGILGWGVGGIETEAVMLGMPLTLTLPEVVGCELTGTVSPFATSIDIVLSVTKHLRQADVAGKFVEFFGSGVSQLSVADRTTIANMCPEYGAILSFFPVDNVTLKHLKHAGFDKARLEVTEAYLKAVKLFRNYESSSREPEYSQVVQVSLSSIIPYVSGPKRSQDRVAVNNMKSDFQACLNEKSGVKGFQIAAEKQNDVVPVQYEGNEYKLSHGCVVIAAVISCTNNCNPSVMLAAGLLAKKAVEAGLVVKPYIRTSLSPGSGMVTHYLSSSGVLPYLSKLGFEVVGYGCSTCVGNTAPLPEAIRNAIKQGDIIACGVLSGTKNFEGCLCDCVRANYLASPPLVVAYAIAGTVQIDFDTEPLGTGSNGKSIYLRDIWPTRQELHTVEEECVISSMFKELKEKMEGVKAVLAESYEKVHRSQLIGIGIAPLQFRPGENPSTLGLTGREQFSIFFPPDLLPRMTLDIKARIEDLLIRDSATLFLRESFLPINNSRNTMSSGNDCQPQTLTKPALGEREAAELVDRVFGLKVSWIRSLPSYDDQNFHVRVSAEGADEYVLKITNSEDSQEPDLIEVQTQAMMFLSAEGFPSATPYLTKDGNIMSLELGGTRPGNKKYMVRLLTYLPGTPVAKITTNAQILYEIGRLAASVDKVLSEKFQHPSVKSLHRGQFIWNLANVPLLDQYIYALGQNKYRAVVEQVIEQFKDKVIPKLSNFRACINHGDLNDHNILVDSSSDSLENPQYRVSGILDFSDMSYGYYVFEVAIAIMYMMIESPDPLSVGGHVLAGFESVLPLTAEERGALFLLVSGRFAQSLVIAAHTALLYPENKEYLTITAKTGWKHLMTMFEVGQEAVEKTWFETAQAYTHHTPAP</sequence>
<keyword evidence="9" id="KW-0418">Kinase</keyword>
<dbReference type="Gene3D" id="3.20.19.10">
    <property type="entry name" value="Aconitase, domain 4"/>
    <property type="match status" value="1"/>
</dbReference>
<dbReference type="GO" id="GO:0005737">
    <property type="term" value="C:cytoplasm"/>
    <property type="evidence" value="ECO:0007669"/>
    <property type="project" value="UniProtKB-SubCell"/>
</dbReference>
<evidence type="ECO:0000256" key="7">
    <source>
        <dbReference type="ARBA" id="ARBA00022679"/>
    </source>
</evidence>
<dbReference type="FunFam" id="3.30.499.10:FF:000011">
    <property type="entry name" value="Iron-responsive element binding protein 2"/>
    <property type="match status" value="1"/>
</dbReference>
<feature type="domain" description="Aconitase/3-isopropylmalate dehydratase large subunit alpha/beta/alpha" evidence="16">
    <location>
        <begin position="73"/>
        <end position="567"/>
    </location>
</feature>
<reference evidence="18 19" key="1">
    <citation type="submission" date="2018-07" db="EMBL/GenBank/DDBJ databases">
        <title>A high quality draft genome assembly of the barn swallow (H. rustica rustica).</title>
        <authorList>
            <person name="Formenti G."/>
            <person name="Chiara M."/>
            <person name="Poveda L."/>
            <person name="Francoijs K.-J."/>
            <person name="Bonisoli-Alquati A."/>
            <person name="Canova L."/>
            <person name="Gianfranceschi L."/>
            <person name="Horner D.S."/>
            <person name="Saino N."/>
        </authorList>
    </citation>
    <scope>NUCLEOTIDE SEQUENCE [LARGE SCALE GENOMIC DNA]</scope>
    <source>
        <strain evidence="18">Chelidonia</strain>
        <tissue evidence="18">Blood</tissue>
    </source>
</reference>
<dbReference type="EC" id="2.7.1.81" evidence="14"/>
<evidence type="ECO:0000256" key="3">
    <source>
        <dbReference type="ARBA" id="ARBA00006219"/>
    </source>
</evidence>
<dbReference type="NCBIfam" id="NF006757">
    <property type="entry name" value="PRK09277.1"/>
    <property type="match status" value="1"/>
</dbReference>
<evidence type="ECO:0000256" key="6">
    <source>
        <dbReference type="ARBA" id="ARBA00022490"/>
    </source>
</evidence>
<comment type="subcellular location">
    <subcellularLocation>
        <location evidence="2">Cytoplasm</location>
    </subcellularLocation>
</comment>
<name>A0A3M0IZF3_HIRRU</name>
<dbReference type="InterPro" id="IPR036008">
    <property type="entry name" value="Aconitase_4Fe-4S_dom"/>
</dbReference>
<keyword evidence="7" id="KW-0808">Transferase</keyword>
<dbReference type="Proteomes" id="UP000269221">
    <property type="component" value="Unassembled WGS sequence"/>
</dbReference>
<dbReference type="EMBL" id="QRBI01000197">
    <property type="protein sequence ID" value="RMB94601.1"/>
    <property type="molecule type" value="Genomic_DNA"/>
</dbReference>
<dbReference type="Gene3D" id="3.30.499.10">
    <property type="entry name" value="Aconitase, domain 3"/>
    <property type="match status" value="2"/>
</dbReference>
<dbReference type="Gene3D" id="3.90.1200.10">
    <property type="match status" value="1"/>
</dbReference>
<dbReference type="InterPro" id="IPR018136">
    <property type="entry name" value="Aconitase_4Fe-4S_BS"/>
</dbReference>
<evidence type="ECO:0000256" key="13">
    <source>
        <dbReference type="ARBA" id="ARBA00037368"/>
    </source>
</evidence>
<gene>
    <name evidence="18" type="ORF">DUI87_29416</name>
</gene>
<dbReference type="InterPro" id="IPR002575">
    <property type="entry name" value="Aminoglycoside_PTrfase"/>
</dbReference>
<keyword evidence="5" id="KW-0004">4Fe-4S</keyword>
<comment type="similarity">
    <text evidence="4">Belongs to the aconitase/IPM isomerase family.</text>
</comment>
<dbReference type="InterPro" id="IPR001030">
    <property type="entry name" value="Acoase/IPM_deHydtase_lsu_aba"/>
</dbReference>
<evidence type="ECO:0000256" key="11">
    <source>
        <dbReference type="ARBA" id="ARBA00023014"/>
    </source>
</evidence>
<evidence type="ECO:0000256" key="5">
    <source>
        <dbReference type="ARBA" id="ARBA00022485"/>
    </source>
</evidence>
<dbReference type="GO" id="GO:0047992">
    <property type="term" value="F:hydroxylysine kinase activity"/>
    <property type="evidence" value="ECO:0007669"/>
    <property type="project" value="UniProtKB-EC"/>
</dbReference>
<comment type="cofactor">
    <cofactor evidence="1">
        <name>[4Fe-4S] cluster</name>
        <dbReference type="ChEBI" id="CHEBI:49883"/>
    </cofactor>
</comment>
<dbReference type="FunFam" id="3.90.1200.10:FF:000007">
    <property type="entry name" value="hydroxylysine kinase isoform X1"/>
    <property type="match status" value="1"/>
</dbReference>
<proteinExistence type="inferred from homology"/>
<comment type="similarity">
    <text evidence="3">Belongs to the aminoglycoside phosphotransferase family.</text>
</comment>
<comment type="catalytic activity">
    <reaction evidence="12">
        <text>(5R)-5-hydroxy-L-lysine + GTP = (5R)-5-phosphooxy-L-lysine + GDP + H(+)</text>
        <dbReference type="Rhea" id="RHEA:19049"/>
        <dbReference type="ChEBI" id="CHEBI:15378"/>
        <dbReference type="ChEBI" id="CHEBI:37565"/>
        <dbReference type="ChEBI" id="CHEBI:57882"/>
        <dbReference type="ChEBI" id="CHEBI:58189"/>
        <dbReference type="ChEBI" id="CHEBI:58357"/>
        <dbReference type="EC" id="2.7.1.81"/>
    </reaction>
</comment>
<accession>A0A3M0IZF3</accession>
<evidence type="ECO:0000256" key="10">
    <source>
        <dbReference type="ARBA" id="ARBA00023004"/>
    </source>
</evidence>
<feature type="domain" description="Aminoglycoside phosphotransferase" evidence="17">
    <location>
        <begin position="749"/>
        <end position="990"/>
    </location>
</feature>
<keyword evidence="19" id="KW-1185">Reference proteome</keyword>
<comment type="caution">
    <text evidence="18">The sequence shown here is derived from an EMBL/GenBank/DDBJ whole genome shotgun (WGS) entry which is preliminary data.</text>
</comment>
<dbReference type="STRING" id="333673.A0A3M0IZF3"/>
<dbReference type="OrthoDB" id="2279155at2759"/>
<dbReference type="Pfam" id="PF00330">
    <property type="entry name" value="Aconitase"/>
    <property type="match status" value="1"/>
</dbReference>
<evidence type="ECO:0000256" key="2">
    <source>
        <dbReference type="ARBA" id="ARBA00004496"/>
    </source>
</evidence>
<dbReference type="PANTHER" id="PTHR11670">
    <property type="entry name" value="ACONITASE/IRON-RESPONSIVE ELEMENT FAMILY MEMBER"/>
    <property type="match status" value="1"/>
</dbReference>
<dbReference type="InterPro" id="IPR015928">
    <property type="entry name" value="Aconitase/3IPM_dehydase_swvl"/>
</dbReference>
<evidence type="ECO:0000256" key="1">
    <source>
        <dbReference type="ARBA" id="ARBA00001966"/>
    </source>
</evidence>
<evidence type="ECO:0000256" key="14">
    <source>
        <dbReference type="ARBA" id="ARBA00038873"/>
    </source>
</evidence>
<dbReference type="GO" id="GO:0051539">
    <property type="term" value="F:4 iron, 4 sulfur cluster binding"/>
    <property type="evidence" value="ECO:0007669"/>
    <property type="project" value="UniProtKB-KW"/>
</dbReference>
<dbReference type="PROSITE" id="PS00450">
    <property type="entry name" value="ACONITASE_1"/>
    <property type="match status" value="1"/>
</dbReference>
<evidence type="ECO:0000256" key="9">
    <source>
        <dbReference type="ARBA" id="ARBA00022777"/>
    </source>
</evidence>
<dbReference type="InterPro" id="IPR006249">
    <property type="entry name" value="Aconitase/IRP2"/>
</dbReference>
<dbReference type="InterPro" id="IPR011009">
    <property type="entry name" value="Kinase-like_dom_sf"/>
</dbReference>
<evidence type="ECO:0000313" key="18">
    <source>
        <dbReference type="EMBL" id="RMB94601.1"/>
    </source>
</evidence>
<dbReference type="PRINTS" id="PR00415">
    <property type="entry name" value="ACONITASE"/>
</dbReference>
<dbReference type="AlphaFoldDB" id="A0A3M0IZF3"/>
<comment type="function">
    <text evidence="13">Catalyzes the GTP-dependent phosphorylation of 5-hydroxy-L-lysine.</text>
</comment>
<dbReference type="GO" id="GO:0046872">
    <property type="term" value="F:metal ion binding"/>
    <property type="evidence" value="ECO:0007669"/>
    <property type="project" value="UniProtKB-KW"/>
</dbReference>
<evidence type="ECO:0000256" key="4">
    <source>
        <dbReference type="ARBA" id="ARBA00007185"/>
    </source>
</evidence>
<evidence type="ECO:0000256" key="12">
    <source>
        <dbReference type="ARBA" id="ARBA00036820"/>
    </source>
</evidence>
<keyword evidence="10" id="KW-0408">Iron</keyword>
<dbReference type="SUPFAM" id="SSF56112">
    <property type="entry name" value="Protein kinase-like (PK-like)"/>
    <property type="match status" value="1"/>
</dbReference>
<dbReference type="SUPFAM" id="SSF52016">
    <property type="entry name" value="LeuD/IlvD-like"/>
    <property type="match status" value="1"/>
</dbReference>
<dbReference type="SUPFAM" id="SSF53732">
    <property type="entry name" value="Aconitase iron-sulfur domain"/>
    <property type="match status" value="1"/>
</dbReference>
<dbReference type="PROSITE" id="PS01244">
    <property type="entry name" value="ACONITASE_2"/>
    <property type="match status" value="1"/>
</dbReference>
<evidence type="ECO:0000256" key="8">
    <source>
        <dbReference type="ARBA" id="ARBA00022723"/>
    </source>
</evidence>
<keyword evidence="11" id="KW-0411">Iron-sulfur</keyword>
<protein>
    <recommendedName>
        <fullName evidence="15">Hydroxylysine kinase</fullName>
        <ecNumber evidence="14">2.7.1.81</ecNumber>
    </recommendedName>
</protein>
<organism evidence="18 19">
    <name type="scientific">Hirundo rustica rustica</name>
    <dbReference type="NCBI Taxonomy" id="333673"/>
    <lineage>
        <taxon>Eukaryota</taxon>
        <taxon>Metazoa</taxon>
        <taxon>Chordata</taxon>
        <taxon>Craniata</taxon>
        <taxon>Vertebrata</taxon>
        <taxon>Euteleostomi</taxon>
        <taxon>Archelosauria</taxon>
        <taxon>Archosauria</taxon>
        <taxon>Dinosauria</taxon>
        <taxon>Saurischia</taxon>
        <taxon>Theropoda</taxon>
        <taxon>Coelurosauria</taxon>
        <taxon>Aves</taxon>
        <taxon>Neognathae</taxon>
        <taxon>Neoaves</taxon>
        <taxon>Telluraves</taxon>
        <taxon>Australaves</taxon>
        <taxon>Passeriformes</taxon>
        <taxon>Sylvioidea</taxon>
        <taxon>Hirundinidae</taxon>
        <taxon>Hirundo</taxon>
    </lineage>
</organism>
<dbReference type="InterPro" id="IPR015931">
    <property type="entry name" value="Acnase/IPM_dHydase_lsu_aba_1/3"/>
</dbReference>
<evidence type="ECO:0000259" key="16">
    <source>
        <dbReference type="Pfam" id="PF00330"/>
    </source>
</evidence>
<dbReference type="Gene3D" id="3.30.200.20">
    <property type="entry name" value="Phosphorylase Kinase, domain 1"/>
    <property type="match status" value="1"/>
</dbReference>
<keyword evidence="6" id="KW-0963">Cytoplasm</keyword>